<keyword evidence="1" id="KW-0472">Membrane</keyword>
<feature type="transmembrane region" description="Helical" evidence="1">
    <location>
        <begin position="33"/>
        <end position="55"/>
    </location>
</feature>
<feature type="transmembrane region" description="Helical" evidence="1">
    <location>
        <begin position="7"/>
        <end position="27"/>
    </location>
</feature>
<dbReference type="AlphaFoldDB" id="A0A4V5ZWS5"/>
<evidence type="ECO:0000313" key="3">
    <source>
        <dbReference type="Proteomes" id="UP000298663"/>
    </source>
</evidence>
<accession>A0A4V5ZWS5</accession>
<protein>
    <submittedName>
        <fullName evidence="2">Uncharacterized protein</fullName>
    </submittedName>
</protein>
<reference evidence="2 3" key="2">
    <citation type="journal article" date="2019" name="G3 (Bethesda)">
        <title>Hybrid Assembly of the Genome of the Entomopathogenic Nematode Steinernema carpocapsae Identifies the X-Chromosome.</title>
        <authorList>
            <person name="Serra L."/>
            <person name="Macchietto M."/>
            <person name="Macias-Munoz A."/>
            <person name="McGill C.J."/>
            <person name="Rodriguez I.M."/>
            <person name="Rodriguez B."/>
            <person name="Murad R."/>
            <person name="Mortazavi A."/>
        </authorList>
    </citation>
    <scope>NUCLEOTIDE SEQUENCE [LARGE SCALE GENOMIC DNA]</scope>
    <source>
        <strain evidence="2 3">ALL</strain>
    </source>
</reference>
<comment type="caution">
    <text evidence="2">The sequence shown here is derived from an EMBL/GenBank/DDBJ whole genome shotgun (WGS) entry which is preliminary data.</text>
</comment>
<reference evidence="2 3" key="1">
    <citation type="journal article" date="2015" name="Genome Biol.">
        <title>Comparative genomics of Steinernema reveals deeply conserved gene regulatory networks.</title>
        <authorList>
            <person name="Dillman A.R."/>
            <person name="Macchietto M."/>
            <person name="Porter C.F."/>
            <person name="Rogers A."/>
            <person name="Williams B."/>
            <person name="Antoshechkin I."/>
            <person name="Lee M.M."/>
            <person name="Goodwin Z."/>
            <person name="Lu X."/>
            <person name="Lewis E.E."/>
            <person name="Goodrich-Blair H."/>
            <person name="Stock S.P."/>
            <person name="Adams B.J."/>
            <person name="Sternberg P.W."/>
            <person name="Mortazavi A."/>
        </authorList>
    </citation>
    <scope>NUCLEOTIDE SEQUENCE [LARGE SCALE GENOMIC DNA]</scope>
    <source>
        <strain evidence="2 3">ALL</strain>
    </source>
</reference>
<organism evidence="2 3">
    <name type="scientific">Steinernema carpocapsae</name>
    <name type="common">Entomopathogenic nematode</name>
    <dbReference type="NCBI Taxonomy" id="34508"/>
    <lineage>
        <taxon>Eukaryota</taxon>
        <taxon>Metazoa</taxon>
        <taxon>Ecdysozoa</taxon>
        <taxon>Nematoda</taxon>
        <taxon>Chromadorea</taxon>
        <taxon>Rhabditida</taxon>
        <taxon>Tylenchina</taxon>
        <taxon>Panagrolaimomorpha</taxon>
        <taxon>Strongyloidoidea</taxon>
        <taxon>Steinernematidae</taxon>
        <taxon>Steinernema</taxon>
    </lineage>
</organism>
<keyword evidence="1" id="KW-1133">Transmembrane helix</keyword>
<dbReference type="Proteomes" id="UP000298663">
    <property type="component" value="Unassembled WGS sequence"/>
</dbReference>
<evidence type="ECO:0000313" key="2">
    <source>
        <dbReference type="EMBL" id="TKR57355.1"/>
    </source>
</evidence>
<proteinExistence type="predicted"/>
<gene>
    <name evidence="2" type="ORF">L596_030838</name>
</gene>
<name>A0A4V5ZWS5_STECR</name>
<evidence type="ECO:0000256" key="1">
    <source>
        <dbReference type="SAM" id="Phobius"/>
    </source>
</evidence>
<dbReference type="EMBL" id="AZBU02000016">
    <property type="protein sequence ID" value="TKR57355.1"/>
    <property type="molecule type" value="Genomic_DNA"/>
</dbReference>
<keyword evidence="1" id="KW-0812">Transmembrane</keyword>
<sequence>MPRLQIPYLNFCKNVSAIVTFLAVVFSETNAHFVIVLILNLNCACHYALSFLSCFRTIITVLHKFSYS</sequence>
<keyword evidence="3" id="KW-1185">Reference proteome</keyword>